<proteinExistence type="predicted"/>
<evidence type="ECO:0000313" key="1">
    <source>
        <dbReference type="EMBL" id="JAH64189.1"/>
    </source>
</evidence>
<dbReference type="AlphaFoldDB" id="A0A0E9UE95"/>
<sequence length="17" mass="2000">MKWSALPDPSSLDKIRR</sequence>
<accession>A0A0E9UE95</accession>
<protein>
    <submittedName>
        <fullName evidence="1">Uncharacterized protein</fullName>
    </submittedName>
</protein>
<organism evidence="1">
    <name type="scientific">Anguilla anguilla</name>
    <name type="common">European freshwater eel</name>
    <name type="synonym">Muraena anguilla</name>
    <dbReference type="NCBI Taxonomy" id="7936"/>
    <lineage>
        <taxon>Eukaryota</taxon>
        <taxon>Metazoa</taxon>
        <taxon>Chordata</taxon>
        <taxon>Craniata</taxon>
        <taxon>Vertebrata</taxon>
        <taxon>Euteleostomi</taxon>
        <taxon>Actinopterygii</taxon>
        <taxon>Neopterygii</taxon>
        <taxon>Teleostei</taxon>
        <taxon>Anguilliformes</taxon>
        <taxon>Anguillidae</taxon>
        <taxon>Anguilla</taxon>
    </lineage>
</organism>
<reference evidence="1" key="1">
    <citation type="submission" date="2014-11" db="EMBL/GenBank/DDBJ databases">
        <authorList>
            <person name="Amaro Gonzalez C."/>
        </authorList>
    </citation>
    <scope>NUCLEOTIDE SEQUENCE</scope>
</reference>
<name>A0A0E9UE95_ANGAN</name>
<dbReference type="EMBL" id="GBXM01044388">
    <property type="protein sequence ID" value="JAH64189.1"/>
    <property type="molecule type" value="Transcribed_RNA"/>
</dbReference>
<reference evidence="1" key="2">
    <citation type="journal article" date="2015" name="Fish Shellfish Immunol.">
        <title>Early steps in the European eel (Anguilla anguilla)-Vibrio vulnificus interaction in the gills: Role of the RtxA13 toxin.</title>
        <authorList>
            <person name="Callol A."/>
            <person name="Pajuelo D."/>
            <person name="Ebbesson L."/>
            <person name="Teles M."/>
            <person name="MacKenzie S."/>
            <person name="Amaro C."/>
        </authorList>
    </citation>
    <scope>NUCLEOTIDE SEQUENCE</scope>
</reference>